<evidence type="ECO:0000259" key="1">
    <source>
        <dbReference type="Pfam" id="PF04230"/>
    </source>
</evidence>
<dbReference type="InterPro" id="IPR007345">
    <property type="entry name" value="Polysacch_pyruvyl_Trfase"/>
</dbReference>
<dbReference type="EMBL" id="CP047656">
    <property type="protein sequence ID" value="QHJ11397.1"/>
    <property type="molecule type" value="Genomic_DNA"/>
</dbReference>
<evidence type="ECO:0000313" key="3">
    <source>
        <dbReference type="Proteomes" id="UP000464524"/>
    </source>
</evidence>
<dbReference type="RefSeq" id="WP_160179149.1">
    <property type="nucleotide sequence ID" value="NZ_CP047656.1"/>
</dbReference>
<organism evidence="2 3">
    <name type="scientific">Paraglaciecola mesophila</name>
    <dbReference type="NCBI Taxonomy" id="197222"/>
    <lineage>
        <taxon>Bacteria</taxon>
        <taxon>Pseudomonadati</taxon>
        <taxon>Pseudomonadota</taxon>
        <taxon>Gammaproteobacteria</taxon>
        <taxon>Alteromonadales</taxon>
        <taxon>Alteromonadaceae</taxon>
        <taxon>Paraglaciecola</taxon>
    </lineage>
</organism>
<dbReference type="Proteomes" id="UP000464524">
    <property type="component" value="Chromosome"/>
</dbReference>
<protein>
    <recommendedName>
        <fullName evidence="1">Polysaccharide pyruvyl transferase domain-containing protein</fullName>
    </recommendedName>
</protein>
<reference evidence="2 3" key="1">
    <citation type="submission" date="2019-12" db="EMBL/GenBank/DDBJ databases">
        <title>Genome sequencing and assembly of endphytes of Porphyra tenera.</title>
        <authorList>
            <person name="Park J.M."/>
            <person name="Shin R."/>
            <person name="Jo S.H."/>
        </authorList>
    </citation>
    <scope>NUCLEOTIDE SEQUENCE [LARGE SCALE GENOMIC DNA]</scope>
    <source>
        <strain evidence="2 3">GPM4</strain>
    </source>
</reference>
<proteinExistence type="predicted"/>
<dbReference type="Pfam" id="PF04230">
    <property type="entry name" value="PS_pyruv_trans"/>
    <property type="match status" value="1"/>
</dbReference>
<accession>A0A857JKA4</accession>
<keyword evidence="3" id="KW-1185">Reference proteome</keyword>
<dbReference type="OrthoDB" id="9803627at2"/>
<dbReference type="AlphaFoldDB" id="A0A857JKA4"/>
<gene>
    <name evidence="2" type="ORF">FX988_01626</name>
</gene>
<dbReference type="KEGG" id="pmes:FX988_01626"/>
<feature type="domain" description="Polysaccharide pyruvyl transferase" evidence="1">
    <location>
        <begin position="68"/>
        <end position="215"/>
    </location>
</feature>
<sequence>MNLFRKKVDERRYQNEFENKAQSLAYYWQPKTKAPNIGDYLALDTVQQMLHLQNKSVLDKLNSSNKLLSIGSVLHFAENNDVLWGTGRNGKVREDIHRFERLDVRAVRGPLTREYLMSKGIECPEVYGDPAILTPLFYPQQLMCPEGPTQEFVIVPQLNDDMNFYAGYEELLVSPRLYPGEFIKAILKGKTVISSSLHGVILAEAYGRNAIFLDSGSGETQFKYQDYYSGTGRDSYHCVSDIEEAKTLVSQPIPNLTARQNALVDAFPYDLWG</sequence>
<evidence type="ECO:0000313" key="2">
    <source>
        <dbReference type="EMBL" id="QHJ11397.1"/>
    </source>
</evidence>
<name>A0A857JKA4_9ALTE</name>